<feature type="region of interest" description="Disordered" evidence="1">
    <location>
        <begin position="1"/>
        <end position="56"/>
    </location>
</feature>
<keyword evidence="3" id="KW-1185">Reference proteome</keyword>
<feature type="compositionally biased region" description="Polar residues" evidence="1">
    <location>
        <begin position="36"/>
        <end position="51"/>
    </location>
</feature>
<evidence type="ECO:0000256" key="1">
    <source>
        <dbReference type="SAM" id="MobiDB-lite"/>
    </source>
</evidence>
<gene>
    <name evidence="2" type="ORF">F5891DRAFT_1186517</name>
</gene>
<dbReference type="RefSeq" id="XP_041227981.1">
    <property type="nucleotide sequence ID" value="XM_041366706.1"/>
</dbReference>
<feature type="compositionally biased region" description="Polar residues" evidence="1">
    <location>
        <begin position="72"/>
        <end position="82"/>
    </location>
</feature>
<protein>
    <submittedName>
        <fullName evidence="2">Uncharacterized protein</fullName>
    </submittedName>
</protein>
<evidence type="ECO:0000313" key="3">
    <source>
        <dbReference type="Proteomes" id="UP001195769"/>
    </source>
</evidence>
<organism evidence="2 3">
    <name type="scientific">Suillus fuscotomentosus</name>
    <dbReference type="NCBI Taxonomy" id="1912939"/>
    <lineage>
        <taxon>Eukaryota</taxon>
        <taxon>Fungi</taxon>
        <taxon>Dikarya</taxon>
        <taxon>Basidiomycota</taxon>
        <taxon>Agaricomycotina</taxon>
        <taxon>Agaricomycetes</taxon>
        <taxon>Agaricomycetidae</taxon>
        <taxon>Boletales</taxon>
        <taxon>Suillineae</taxon>
        <taxon>Suillaceae</taxon>
        <taxon>Suillus</taxon>
    </lineage>
</organism>
<comment type="caution">
    <text evidence="2">The sequence shown here is derived from an EMBL/GenBank/DDBJ whole genome shotgun (WGS) entry which is preliminary data.</text>
</comment>
<feature type="region of interest" description="Disordered" evidence="1">
    <location>
        <begin position="70"/>
        <end position="92"/>
    </location>
</feature>
<evidence type="ECO:0000313" key="2">
    <source>
        <dbReference type="EMBL" id="KAG1902406.1"/>
    </source>
</evidence>
<sequence>MTTVSESSFPSPAQASSPPLDPPQSCSPSPVSHSSETLINSSPISSPNVMQVSAEPPGLKESLMYFPAKSLVPTSTTHQRSTGNRKSRKYLPYPPDPLPLEVCYAGRFMSQGYQPDFSPEAMEKLEEQLENGLSQMKTATLYKGYKAKLLTRKVARQHLFLSTLEAEEADLTACYADAIRAENKEHFGSAEEELQHYRSHFSQRGQLEADDDRNYLQAVYEDECRILRTVNIQTDQVVKILDKHIAQSLTDCTGYFPMRRRFCNEVQTTEPFHEDSDVTPEGSDDVENEHLSLSDLGSNE</sequence>
<dbReference type="EMBL" id="JABBWK010000017">
    <property type="protein sequence ID" value="KAG1902406.1"/>
    <property type="molecule type" value="Genomic_DNA"/>
</dbReference>
<name>A0AAD4EA51_9AGAM</name>
<accession>A0AAD4EA51</accession>
<feature type="compositionally biased region" description="Low complexity" evidence="1">
    <location>
        <begin position="1"/>
        <end position="35"/>
    </location>
</feature>
<proteinExistence type="predicted"/>
<feature type="region of interest" description="Disordered" evidence="1">
    <location>
        <begin position="271"/>
        <end position="300"/>
    </location>
</feature>
<dbReference type="AlphaFoldDB" id="A0AAD4EA51"/>
<dbReference type="Proteomes" id="UP001195769">
    <property type="component" value="Unassembled WGS sequence"/>
</dbReference>
<dbReference type="GeneID" id="64661004"/>
<reference evidence="2" key="1">
    <citation type="journal article" date="2020" name="New Phytol.">
        <title>Comparative genomics reveals dynamic genome evolution in host specialist ectomycorrhizal fungi.</title>
        <authorList>
            <person name="Lofgren L.A."/>
            <person name="Nguyen N.H."/>
            <person name="Vilgalys R."/>
            <person name="Ruytinx J."/>
            <person name="Liao H.L."/>
            <person name="Branco S."/>
            <person name="Kuo A."/>
            <person name="LaButti K."/>
            <person name="Lipzen A."/>
            <person name="Andreopoulos W."/>
            <person name="Pangilinan J."/>
            <person name="Riley R."/>
            <person name="Hundley H."/>
            <person name="Na H."/>
            <person name="Barry K."/>
            <person name="Grigoriev I.V."/>
            <person name="Stajich J.E."/>
            <person name="Kennedy P.G."/>
        </authorList>
    </citation>
    <scope>NUCLEOTIDE SEQUENCE</scope>
    <source>
        <strain evidence="2">FC203</strain>
    </source>
</reference>